<dbReference type="Pfam" id="PF02517">
    <property type="entry name" value="Rce1-like"/>
    <property type="match status" value="1"/>
</dbReference>
<evidence type="ECO:0000313" key="3">
    <source>
        <dbReference type="EMBL" id="MBS4197668.1"/>
    </source>
</evidence>
<feature type="transmembrane region" description="Helical" evidence="1">
    <location>
        <begin position="7"/>
        <end position="34"/>
    </location>
</feature>
<protein>
    <submittedName>
        <fullName evidence="3">CPBP family intramembrane metalloprotease</fullName>
    </submittedName>
</protein>
<dbReference type="InterPro" id="IPR003675">
    <property type="entry name" value="Rce1/LyrA-like_dom"/>
</dbReference>
<dbReference type="AlphaFoldDB" id="A0A942TII4"/>
<dbReference type="EMBL" id="JAGYPG010000005">
    <property type="protein sequence ID" value="MBS4197668.1"/>
    <property type="molecule type" value="Genomic_DNA"/>
</dbReference>
<reference evidence="3 4" key="1">
    <citation type="submission" date="2021-05" db="EMBL/GenBank/DDBJ databases">
        <title>Novel Bacillus species.</title>
        <authorList>
            <person name="Liu G."/>
        </authorList>
    </citation>
    <scope>NUCLEOTIDE SEQUENCE [LARGE SCALE GENOMIC DNA]</scope>
    <source>
        <strain evidence="4">FJAT-49780</strain>
    </source>
</reference>
<organism evidence="3 4">
    <name type="scientific">Lederbergia citri</name>
    <dbReference type="NCBI Taxonomy" id="2833580"/>
    <lineage>
        <taxon>Bacteria</taxon>
        <taxon>Bacillati</taxon>
        <taxon>Bacillota</taxon>
        <taxon>Bacilli</taxon>
        <taxon>Bacillales</taxon>
        <taxon>Bacillaceae</taxon>
        <taxon>Lederbergia</taxon>
    </lineage>
</organism>
<accession>A0A942TII4</accession>
<dbReference type="GO" id="GO:0008237">
    <property type="term" value="F:metallopeptidase activity"/>
    <property type="evidence" value="ECO:0007669"/>
    <property type="project" value="UniProtKB-KW"/>
</dbReference>
<keyword evidence="3" id="KW-0645">Protease</keyword>
<sequence length="244" mass="27492">MNKKYLYILITYIAMQLSVFIGVPLVGFAGIFLFHIDPSKMDILATGIWVVFSFVVGLIIVLLILRKAEPQTRVEKVEPMPIKSSIIWAIGGIFIAFVAQMIGVLIETAIGIKPGSENTENIMNLIKSVPLVVLASSILGPILEEIVFRKVIFGFFYNRFPFWVAALLSSLIFALAHFDPMHIILYSAMGFTFAFLYVKTKRIIVPIISHMMMNTIVTVVQFNYMNNQAGIYEMVHGWIGGFFR</sequence>
<dbReference type="PANTHER" id="PTHR36435">
    <property type="entry name" value="SLR1288 PROTEIN"/>
    <property type="match status" value="1"/>
</dbReference>
<comment type="caution">
    <text evidence="3">The sequence shown here is derived from an EMBL/GenBank/DDBJ whole genome shotgun (WGS) entry which is preliminary data.</text>
</comment>
<keyword evidence="1" id="KW-0472">Membrane</keyword>
<dbReference type="InterPro" id="IPR052710">
    <property type="entry name" value="CAAX_protease"/>
</dbReference>
<dbReference type="Proteomes" id="UP000681414">
    <property type="component" value="Unassembled WGS sequence"/>
</dbReference>
<evidence type="ECO:0000256" key="1">
    <source>
        <dbReference type="SAM" id="Phobius"/>
    </source>
</evidence>
<feature type="transmembrane region" description="Helical" evidence="1">
    <location>
        <begin position="155"/>
        <end position="175"/>
    </location>
</feature>
<evidence type="ECO:0000313" key="4">
    <source>
        <dbReference type="Proteomes" id="UP000681414"/>
    </source>
</evidence>
<gene>
    <name evidence="3" type="ORF">KHA97_21730</name>
</gene>
<name>A0A942TII4_9BACI</name>
<feature type="transmembrane region" description="Helical" evidence="1">
    <location>
        <begin position="203"/>
        <end position="224"/>
    </location>
</feature>
<proteinExistence type="predicted"/>
<feature type="transmembrane region" description="Helical" evidence="1">
    <location>
        <begin position="86"/>
        <end position="110"/>
    </location>
</feature>
<keyword evidence="1" id="KW-1133">Transmembrane helix</keyword>
<feature type="transmembrane region" description="Helical" evidence="1">
    <location>
        <begin position="181"/>
        <end position="198"/>
    </location>
</feature>
<dbReference type="GO" id="GO:0080120">
    <property type="term" value="P:CAAX-box protein maturation"/>
    <property type="evidence" value="ECO:0007669"/>
    <property type="project" value="UniProtKB-ARBA"/>
</dbReference>
<keyword evidence="3" id="KW-0378">Hydrolase</keyword>
<keyword evidence="3" id="KW-0482">Metalloprotease</keyword>
<keyword evidence="4" id="KW-1185">Reference proteome</keyword>
<feature type="transmembrane region" description="Helical" evidence="1">
    <location>
        <begin position="122"/>
        <end position="143"/>
    </location>
</feature>
<dbReference type="GO" id="GO:0004175">
    <property type="term" value="F:endopeptidase activity"/>
    <property type="evidence" value="ECO:0007669"/>
    <property type="project" value="UniProtKB-ARBA"/>
</dbReference>
<dbReference type="RefSeq" id="WP_213126907.1">
    <property type="nucleotide sequence ID" value="NZ_JAGYPG010000005.1"/>
</dbReference>
<keyword evidence="1" id="KW-0812">Transmembrane</keyword>
<feature type="domain" description="CAAX prenyl protease 2/Lysostaphin resistance protein A-like" evidence="2">
    <location>
        <begin position="130"/>
        <end position="216"/>
    </location>
</feature>
<feature type="transmembrane region" description="Helical" evidence="1">
    <location>
        <begin position="46"/>
        <end position="65"/>
    </location>
</feature>
<dbReference type="PANTHER" id="PTHR36435:SF6">
    <property type="entry name" value="ABORTIVE INFECTION PROTEIN"/>
    <property type="match status" value="1"/>
</dbReference>
<evidence type="ECO:0000259" key="2">
    <source>
        <dbReference type="Pfam" id="PF02517"/>
    </source>
</evidence>